<dbReference type="RefSeq" id="WP_377715797.1">
    <property type="nucleotide sequence ID" value="NZ_JBHTJM010000009.1"/>
</dbReference>
<reference evidence="2" key="1">
    <citation type="journal article" date="2019" name="Int. J. Syst. Evol. Microbiol.">
        <title>The Global Catalogue of Microorganisms (GCM) 10K type strain sequencing project: providing services to taxonomists for standard genome sequencing and annotation.</title>
        <authorList>
            <consortium name="The Broad Institute Genomics Platform"/>
            <consortium name="The Broad Institute Genome Sequencing Center for Infectious Disease"/>
            <person name="Wu L."/>
            <person name="Ma J."/>
        </authorList>
    </citation>
    <scope>NUCLEOTIDE SEQUENCE [LARGE SCALE GENOMIC DNA]</scope>
    <source>
        <strain evidence="2">CCUG 62114</strain>
    </source>
</reference>
<protein>
    <submittedName>
        <fullName evidence="1">Uncharacterized protein</fullName>
    </submittedName>
</protein>
<accession>A0ABW3I3P7</accession>
<dbReference type="Proteomes" id="UP001596997">
    <property type="component" value="Unassembled WGS sequence"/>
</dbReference>
<organism evidence="1 2">
    <name type="scientific">Pseudofulvibacter geojedonensis</name>
    <dbReference type="NCBI Taxonomy" id="1123758"/>
    <lineage>
        <taxon>Bacteria</taxon>
        <taxon>Pseudomonadati</taxon>
        <taxon>Bacteroidota</taxon>
        <taxon>Flavobacteriia</taxon>
        <taxon>Flavobacteriales</taxon>
        <taxon>Flavobacteriaceae</taxon>
        <taxon>Pseudofulvibacter</taxon>
    </lineage>
</organism>
<comment type="caution">
    <text evidence="1">The sequence shown here is derived from an EMBL/GenBank/DDBJ whole genome shotgun (WGS) entry which is preliminary data.</text>
</comment>
<evidence type="ECO:0000313" key="1">
    <source>
        <dbReference type="EMBL" id="MFD0964252.1"/>
    </source>
</evidence>
<keyword evidence="2" id="KW-1185">Reference proteome</keyword>
<name>A0ABW3I3P7_9FLAO</name>
<evidence type="ECO:0000313" key="2">
    <source>
        <dbReference type="Proteomes" id="UP001596997"/>
    </source>
</evidence>
<dbReference type="EMBL" id="JBHTJM010000009">
    <property type="protein sequence ID" value="MFD0964252.1"/>
    <property type="molecule type" value="Genomic_DNA"/>
</dbReference>
<gene>
    <name evidence="1" type="ORF">ACFQ1O_09565</name>
</gene>
<proteinExistence type="predicted"/>
<sequence length="131" mass="15243">MEKTIKIKSDYKSLNDLQKKLVQSSTLECSKEYDVWEQRVDVNGQMAECIVLRKSNMHAIKMFFVNENTIKINHIIPNKIMNVYFGKSVKIRRNIIEVLTEMIKQKLLATSQENAFNELTMIVNKAVAKAY</sequence>